<keyword evidence="3" id="KW-1185">Reference proteome</keyword>
<organism evidence="2 3">
    <name type="scientific">Gymnopus androsaceus JB14</name>
    <dbReference type="NCBI Taxonomy" id="1447944"/>
    <lineage>
        <taxon>Eukaryota</taxon>
        <taxon>Fungi</taxon>
        <taxon>Dikarya</taxon>
        <taxon>Basidiomycota</taxon>
        <taxon>Agaricomycotina</taxon>
        <taxon>Agaricomycetes</taxon>
        <taxon>Agaricomycetidae</taxon>
        <taxon>Agaricales</taxon>
        <taxon>Marasmiineae</taxon>
        <taxon>Omphalotaceae</taxon>
        <taxon>Gymnopus</taxon>
    </lineage>
</organism>
<evidence type="ECO:0000256" key="1">
    <source>
        <dbReference type="SAM" id="Coils"/>
    </source>
</evidence>
<accession>A0A6A4GBY7</accession>
<sequence>MNHDEGVANVDPFEDCWAELEVKNQVTGVKDVPSVAAVSIFQAVTENEKVNVTLSVLLNLFTVPNRAILIMNLHEEDPSTSRSQKLLCPECLSKIHSFVQKPSTRVEMHETALARLRSGSTVSTDTDKQATDAFIDEVKLDLVSYDTVIDELENKLVELKRARSASSHHLATGKSIGFPRLEGFTGNMDGNFFKLRQ</sequence>
<name>A0A6A4GBY7_9AGAR</name>
<gene>
    <name evidence="2" type="ORF">BT96DRAFT_951722</name>
</gene>
<keyword evidence="1" id="KW-0175">Coiled coil</keyword>
<reference evidence="2" key="1">
    <citation type="journal article" date="2019" name="Environ. Microbiol.">
        <title>Fungal ecological strategies reflected in gene transcription - a case study of two litter decomposers.</title>
        <authorList>
            <person name="Barbi F."/>
            <person name="Kohler A."/>
            <person name="Barry K."/>
            <person name="Baskaran P."/>
            <person name="Daum C."/>
            <person name="Fauchery L."/>
            <person name="Ihrmark K."/>
            <person name="Kuo A."/>
            <person name="LaButti K."/>
            <person name="Lipzen A."/>
            <person name="Morin E."/>
            <person name="Grigoriev I.V."/>
            <person name="Henrissat B."/>
            <person name="Lindahl B."/>
            <person name="Martin F."/>
        </authorList>
    </citation>
    <scope>NUCLEOTIDE SEQUENCE</scope>
    <source>
        <strain evidence="2">JB14</strain>
    </source>
</reference>
<feature type="coiled-coil region" evidence="1">
    <location>
        <begin position="135"/>
        <end position="169"/>
    </location>
</feature>
<evidence type="ECO:0000313" key="3">
    <source>
        <dbReference type="Proteomes" id="UP000799118"/>
    </source>
</evidence>
<proteinExistence type="predicted"/>
<dbReference type="AlphaFoldDB" id="A0A6A4GBY7"/>
<protein>
    <submittedName>
        <fullName evidence="2">Uncharacterized protein</fullName>
    </submittedName>
</protein>
<evidence type="ECO:0000313" key="2">
    <source>
        <dbReference type="EMBL" id="KAE9382987.1"/>
    </source>
</evidence>
<dbReference type="EMBL" id="ML770787">
    <property type="protein sequence ID" value="KAE9382987.1"/>
    <property type="molecule type" value="Genomic_DNA"/>
</dbReference>
<dbReference type="Proteomes" id="UP000799118">
    <property type="component" value="Unassembled WGS sequence"/>
</dbReference>